<dbReference type="CDD" id="cd07363">
    <property type="entry name" value="45_DOPA_Dioxygenase"/>
    <property type="match status" value="1"/>
</dbReference>
<dbReference type="InterPro" id="IPR004183">
    <property type="entry name" value="Xdiol_dOase_suB"/>
</dbReference>
<evidence type="ECO:0000256" key="5">
    <source>
        <dbReference type="ARBA" id="ARBA00023002"/>
    </source>
</evidence>
<dbReference type="GO" id="GO:0008198">
    <property type="term" value="F:ferrous iron binding"/>
    <property type="evidence" value="ECO:0007669"/>
    <property type="project" value="InterPro"/>
</dbReference>
<sequence length="331" mass="35528">MTSSTGRNDGAEVNDSPDLWRKELAALPSLEDLGGVLPSIFLAHGSPMLIHPPHLADARGGPLNEVQGPNGGLAKFLQDLGPAVMEKYKPKAIVVLSAHWESPGGGIVTDYGDQNPLLFDYFGFPDELYEVEFNSKGDHAVAEKVVQVLQTAGIKSARLTTKLEARGQDGRGFEGPGLDHGVFVPFIHMFGKTAPVPIVEVSIPSDLSPATQYRFGAALAPLRSEGILLISGGLTVHTFRDFSAFSPETAKPVFRTWEKSIVDAVTQTDPEQRHRAMANLVHHPGFRAAHPREEHFVPIYAAEGAGSTGGPKNGARLVCGLWGAKTVFWGV</sequence>
<comment type="similarity">
    <text evidence="2">Belongs to the DODA-type extradiol aromatic ring-opening dioxygenase family.</text>
</comment>
<dbReference type="Pfam" id="PF02900">
    <property type="entry name" value="LigB"/>
    <property type="match status" value="1"/>
</dbReference>
<keyword evidence="4" id="KW-0862">Zinc</keyword>
<dbReference type="OrthoDB" id="7396853at2759"/>
<reference evidence="7 8" key="1">
    <citation type="submission" date="2020-11" db="EMBL/GenBank/DDBJ databases">
        <title>Kefir isolates.</title>
        <authorList>
            <person name="Marcisauskas S."/>
            <person name="Kim Y."/>
            <person name="Blasche S."/>
        </authorList>
    </citation>
    <scope>NUCLEOTIDE SEQUENCE [LARGE SCALE GENOMIC DNA]</scope>
    <source>
        <strain evidence="7 8">KR</strain>
    </source>
</reference>
<dbReference type="EMBL" id="PUHQ01000073">
    <property type="protein sequence ID" value="KAG0657969.1"/>
    <property type="molecule type" value="Genomic_DNA"/>
</dbReference>
<keyword evidence="3" id="KW-0479">Metal-binding</keyword>
<feature type="domain" description="Extradiol ring-cleavage dioxygenase class III enzyme subunit B" evidence="6">
    <location>
        <begin position="51"/>
        <end position="308"/>
    </location>
</feature>
<evidence type="ECO:0000313" key="7">
    <source>
        <dbReference type="EMBL" id="KAG0657969.1"/>
    </source>
</evidence>
<comment type="caution">
    <text evidence="7">The sequence shown here is derived from an EMBL/GenBank/DDBJ whole genome shotgun (WGS) entry which is preliminary data.</text>
</comment>
<comment type="cofactor">
    <cofactor evidence="1">
        <name>Zn(2+)</name>
        <dbReference type="ChEBI" id="CHEBI:29105"/>
    </cofactor>
</comment>
<organism evidence="7 8">
    <name type="scientific">Rhodotorula mucilaginosa</name>
    <name type="common">Yeast</name>
    <name type="synonym">Rhodotorula rubra</name>
    <dbReference type="NCBI Taxonomy" id="5537"/>
    <lineage>
        <taxon>Eukaryota</taxon>
        <taxon>Fungi</taxon>
        <taxon>Dikarya</taxon>
        <taxon>Basidiomycota</taxon>
        <taxon>Pucciniomycotina</taxon>
        <taxon>Microbotryomycetes</taxon>
        <taxon>Sporidiobolales</taxon>
        <taxon>Sporidiobolaceae</taxon>
        <taxon>Rhodotorula</taxon>
    </lineage>
</organism>
<dbReference type="SUPFAM" id="SSF53213">
    <property type="entry name" value="LigB-like"/>
    <property type="match status" value="1"/>
</dbReference>
<dbReference type="Proteomes" id="UP000777482">
    <property type="component" value="Unassembled WGS sequence"/>
</dbReference>
<evidence type="ECO:0000256" key="2">
    <source>
        <dbReference type="ARBA" id="ARBA00007581"/>
    </source>
</evidence>
<dbReference type="InterPro" id="IPR014436">
    <property type="entry name" value="Extradiol_dOase_DODA"/>
</dbReference>
<keyword evidence="5" id="KW-0560">Oxidoreductase</keyword>
<gene>
    <name evidence="7" type="ORF">C6P46_006141</name>
</gene>
<evidence type="ECO:0000313" key="8">
    <source>
        <dbReference type="Proteomes" id="UP000777482"/>
    </source>
</evidence>
<dbReference type="GO" id="GO:0008270">
    <property type="term" value="F:zinc ion binding"/>
    <property type="evidence" value="ECO:0007669"/>
    <property type="project" value="InterPro"/>
</dbReference>
<dbReference type="PANTHER" id="PTHR30096">
    <property type="entry name" value="4,5-DOPA DIOXYGENASE EXTRADIOL-LIKE PROTEIN"/>
    <property type="match status" value="1"/>
</dbReference>
<evidence type="ECO:0000256" key="3">
    <source>
        <dbReference type="ARBA" id="ARBA00022723"/>
    </source>
</evidence>
<dbReference type="PANTHER" id="PTHR30096:SF0">
    <property type="entry name" value="4,5-DOPA DIOXYGENASE EXTRADIOL-LIKE PROTEIN"/>
    <property type="match status" value="1"/>
</dbReference>
<proteinExistence type="inferred from homology"/>
<name>A0A9P6VWR4_RHOMI</name>
<dbReference type="Gene3D" id="3.40.830.10">
    <property type="entry name" value="LigB-like"/>
    <property type="match status" value="1"/>
</dbReference>
<evidence type="ECO:0000256" key="4">
    <source>
        <dbReference type="ARBA" id="ARBA00022833"/>
    </source>
</evidence>
<accession>A0A9P6VWR4</accession>
<protein>
    <recommendedName>
        <fullName evidence="6">Extradiol ring-cleavage dioxygenase class III enzyme subunit B domain-containing protein</fullName>
    </recommendedName>
</protein>
<evidence type="ECO:0000256" key="1">
    <source>
        <dbReference type="ARBA" id="ARBA00001947"/>
    </source>
</evidence>
<dbReference type="GO" id="GO:0016702">
    <property type="term" value="F:oxidoreductase activity, acting on single donors with incorporation of molecular oxygen, incorporation of two atoms of oxygen"/>
    <property type="evidence" value="ECO:0007669"/>
    <property type="project" value="UniProtKB-ARBA"/>
</dbReference>
<dbReference type="AlphaFoldDB" id="A0A9P6VWR4"/>
<evidence type="ECO:0000259" key="6">
    <source>
        <dbReference type="Pfam" id="PF02900"/>
    </source>
</evidence>
<keyword evidence="8" id="KW-1185">Reference proteome</keyword>